<feature type="compositionally biased region" description="Basic and acidic residues" evidence="1">
    <location>
        <begin position="14"/>
        <end position="26"/>
    </location>
</feature>
<keyword evidence="3" id="KW-1185">Reference proteome</keyword>
<proteinExistence type="predicted"/>
<reference evidence="2 3" key="1">
    <citation type="submission" date="2020-08" db="EMBL/GenBank/DDBJ databases">
        <title>Genomic Encyclopedia of Type Strains, Phase IV (KMG-IV): sequencing the most valuable type-strain genomes for metagenomic binning, comparative biology and taxonomic classification.</title>
        <authorList>
            <person name="Goeker M."/>
        </authorList>
    </citation>
    <scope>NUCLEOTIDE SEQUENCE [LARGE SCALE GENOMIC DNA]</scope>
    <source>
        <strain evidence="2 3">DSM 27939</strain>
    </source>
</reference>
<sequence>MSESAPRLFGSQEKPSRAGEGKEVQMKDLSITLPDGGQVRKTADGRMSVYDLLKNCGAVNPRVTFKRLSAEYPEVVTGCYNLKFPGSGQRATPTADEAGWRQIKMVLPGVIGASYRAAVSDLIEKALSGDIATAAAIAERNNDARDLEWLGARALSKSTVLDLNGAISAAGCGQRTYAKVHDSNNVNVTGLTAGEIQAERGVKQTRDGLDVVELGLMIALQGTQTRQIKDSGARGDGQVLSIVHTSGAHIANLRRVLVGPRPYPNNGLLTVDV</sequence>
<dbReference type="RefSeq" id="WP_184127464.1">
    <property type="nucleotide sequence ID" value="NZ_JACHFL010000001.1"/>
</dbReference>
<dbReference type="EMBL" id="JACHFL010000001">
    <property type="protein sequence ID" value="MBB5361382.1"/>
    <property type="molecule type" value="Genomic_DNA"/>
</dbReference>
<organism evidence="2 3">
    <name type="scientific">Deinococcus humi</name>
    <dbReference type="NCBI Taxonomy" id="662880"/>
    <lineage>
        <taxon>Bacteria</taxon>
        <taxon>Thermotogati</taxon>
        <taxon>Deinococcota</taxon>
        <taxon>Deinococci</taxon>
        <taxon>Deinococcales</taxon>
        <taxon>Deinococcaceae</taxon>
        <taxon>Deinococcus</taxon>
    </lineage>
</organism>
<evidence type="ECO:0000313" key="3">
    <source>
        <dbReference type="Proteomes" id="UP000552709"/>
    </source>
</evidence>
<protein>
    <submittedName>
        <fullName evidence="2">Uncharacterized protein</fullName>
    </submittedName>
</protein>
<name>A0A7W8NEW3_9DEIO</name>
<dbReference type="Proteomes" id="UP000552709">
    <property type="component" value="Unassembled WGS sequence"/>
</dbReference>
<feature type="region of interest" description="Disordered" evidence="1">
    <location>
        <begin position="1"/>
        <end position="27"/>
    </location>
</feature>
<evidence type="ECO:0000256" key="1">
    <source>
        <dbReference type="SAM" id="MobiDB-lite"/>
    </source>
</evidence>
<comment type="caution">
    <text evidence="2">The sequence shown here is derived from an EMBL/GenBank/DDBJ whole genome shotgun (WGS) entry which is preliminary data.</text>
</comment>
<gene>
    <name evidence="2" type="ORF">HNQ08_000453</name>
</gene>
<evidence type="ECO:0000313" key="2">
    <source>
        <dbReference type="EMBL" id="MBB5361382.1"/>
    </source>
</evidence>
<dbReference type="AlphaFoldDB" id="A0A7W8NEW3"/>
<accession>A0A7W8NEW3</accession>